<organism evidence="1 2">
    <name type="scientific">Habropoda laboriosa</name>
    <dbReference type="NCBI Taxonomy" id="597456"/>
    <lineage>
        <taxon>Eukaryota</taxon>
        <taxon>Metazoa</taxon>
        <taxon>Ecdysozoa</taxon>
        <taxon>Arthropoda</taxon>
        <taxon>Hexapoda</taxon>
        <taxon>Insecta</taxon>
        <taxon>Pterygota</taxon>
        <taxon>Neoptera</taxon>
        <taxon>Endopterygota</taxon>
        <taxon>Hymenoptera</taxon>
        <taxon>Apocrita</taxon>
        <taxon>Aculeata</taxon>
        <taxon>Apoidea</taxon>
        <taxon>Anthophila</taxon>
        <taxon>Apidae</taxon>
        <taxon>Habropoda</taxon>
    </lineage>
</organism>
<feature type="non-terminal residue" evidence="1">
    <location>
        <position position="1"/>
    </location>
</feature>
<dbReference type="AlphaFoldDB" id="A0A0L7QWQ3"/>
<dbReference type="STRING" id="597456.A0A0L7QWQ3"/>
<proteinExistence type="predicted"/>
<sequence length="65" mass="7563">KQLLFNKLKEGESMNEYLNTFLGIVDKLLEMDIHVSNDLLAILLLHSVPDSYDVFRYAIEARDIH</sequence>
<protein>
    <recommendedName>
        <fullName evidence="3">Retrovirus-related Pol polyprotein from transposon TNT 1-94</fullName>
    </recommendedName>
</protein>
<accession>A0A0L7QWQ3</accession>
<name>A0A0L7QWQ3_9HYME</name>
<gene>
    <name evidence="1" type="ORF">WH47_04907</name>
</gene>
<evidence type="ECO:0008006" key="3">
    <source>
        <dbReference type="Google" id="ProtNLM"/>
    </source>
</evidence>
<dbReference type="EMBL" id="KQ414707">
    <property type="protein sequence ID" value="KOC63053.1"/>
    <property type="molecule type" value="Genomic_DNA"/>
</dbReference>
<keyword evidence="2" id="KW-1185">Reference proteome</keyword>
<evidence type="ECO:0000313" key="1">
    <source>
        <dbReference type="EMBL" id="KOC63053.1"/>
    </source>
</evidence>
<reference evidence="1 2" key="1">
    <citation type="submission" date="2015-07" db="EMBL/GenBank/DDBJ databases">
        <title>The genome of Habropoda laboriosa.</title>
        <authorList>
            <person name="Pan H."/>
            <person name="Kapheim K."/>
        </authorList>
    </citation>
    <scope>NUCLEOTIDE SEQUENCE [LARGE SCALE GENOMIC DNA]</scope>
    <source>
        <strain evidence="1">0110345459</strain>
    </source>
</reference>
<dbReference type="Pfam" id="PF14223">
    <property type="entry name" value="Retrotran_gag_2"/>
    <property type="match status" value="1"/>
</dbReference>
<dbReference type="Proteomes" id="UP000053825">
    <property type="component" value="Unassembled WGS sequence"/>
</dbReference>
<evidence type="ECO:0000313" key="2">
    <source>
        <dbReference type="Proteomes" id="UP000053825"/>
    </source>
</evidence>